<evidence type="ECO:0000256" key="4">
    <source>
        <dbReference type="ARBA" id="ARBA00034320"/>
    </source>
</evidence>
<accession>A0A147K8D5</accession>
<dbReference type="SUPFAM" id="SSF90002">
    <property type="entry name" value="Hypothetical protein YjiA, C-terminal domain"/>
    <property type="match status" value="1"/>
</dbReference>
<keyword evidence="8" id="KW-1185">Reference proteome</keyword>
<dbReference type="PANTHER" id="PTHR13748:SF62">
    <property type="entry name" value="COBW DOMAIN-CONTAINING PROTEIN"/>
    <property type="match status" value="1"/>
</dbReference>
<keyword evidence="1" id="KW-0547">Nucleotide-binding</keyword>
<dbReference type="Pfam" id="PF02492">
    <property type="entry name" value="cobW"/>
    <property type="match status" value="1"/>
</dbReference>
<evidence type="ECO:0000256" key="5">
    <source>
        <dbReference type="ARBA" id="ARBA00049117"/>
    </source>
</evidence>
<dbReference type="GO" id="GO:0005737">
    <property type="term" value="C:cytoplasm"/>
    <property type="evidence" value="ECO:0007669"/>
    <property type="project" value="TreeGrafter"/>
</dbReference>
<dbReference type="Pfam" id="PF07683">
    <property type="entry name" value="CobW_C"/>
    <property type="match status" value="1"/>
</dbReference>
<protein>
    <submittedName>
        <fullName evidence="7">Cobalamin biosynthesis protein</fullName>
    </submittedName>
</protein>
<dbReference type="InterPro" id="IPR027417">
    <property type="entry name" value="P-loop_NTPase"/>
</dbReference>
<keyword evidence="2" id="KW-0378">Hydrolase</keyword>
<dbReference type="Proteomes" id="UP000074108">
    <property type="component" value="Unassembled WGS sequence"/>
</dbReference>
<dbReference type="InterPro" id="IPR011629">
    <property type="entry name" value="CobW-like_C"/>
</dbReference>
<evidence type="ECO:0000259" key="6">
    <source>
        <dbReference type="SMART" id="SM00833"/>
    </source>
</evidence>
<proteinExistence type="inferred from homology"/>
<evidence type="ECO:0000256" key="2">
    <source>
        <dbReference type="ARBA" id="ARBA00022801"/>
    </source>
</evidence>
<evidence type="ECO:0000313" key="8">
    <source>
        <dbReference type="Proteomes" id="UP000074108"/>
    </source>
</evidence>
<dbReference type="CDD" id="cd03112">
    <property type="entry name" value="CobW-like"/>
    <property type="match status" value="1"/>
</dbReference>
<reference evidence="7 8" key="1">
    <citation type="journal article" date="2016" name="Front. Microbiol.">
        <title>Microevolution Analysis of Bacillus coahuilensis Unveils Differences in Phosphorus Acquisition Strategies and Their Regulation.</title>
        <authorList>
            <person name="Gomez-Lunar Z."/>
            <person name="Hernandez-Gonzalez I."/>
            <person name="Rodriguez-Torres M.D."/>
            <person name="Souza V."/>
            <person name="Olmedo-Alvarez G."/>
        </authorList>
    </citation>
    <scope>NUCLEOTIDE SEQUENCE [LARGE SCALE GENOMIC DNA]</scope>
    <source>
        <strain evidence="8">p1.1.43</strain>
    </source>
</reference>
<sequence>MKKEVYILGGFLGSGKTTLLKKLLIHLKEAGKKPAVLMNELGKVSIDSSEVDSDTPLKELLDGCICCTIQEKLEAQLQELLYEKDWDVLVIETTGAAHPVEVMDSVLSPLFADQFLFKGIITTVDAKRWLNRSELSPQILHLLREQVKYASLLVVNKTDEIKELDKGNISYELSSLNPSATILLTTYSSVPNHLITELSTSEEGINFALTTRESTSSPLRSYVYSFKGSVKREKFMAWLESLPSSVFRIKGFVPFKETTYPELFQYSFGMPIFLSEDMRMPTNLVIIGQNLSIEDISTQLKTIDEVNG</sequence>
<dbReference type="PATRIC" id="fig|1150625.3.peg.1696"/>
<dbReference type="InterPro" id="IPR051316">
    <property type="entry name" value="Zinc-reg_GTPase_activator"/>
</dbReference>
<dbReference type="InterPro" id="IPR003495">
    <property type="entry name" value="CobW/HypB/UreG_nucleotide-bd"/>
</dbReference>
<dbReference type="SUPFAM" id="SSF52540">
    <property type="entry name" value="P-loop containing nucleoside triphosphate hydrolases"/>
    <property type="match status" value="1"/>
</dbReference>
<dbReference type="InterPro" id="IPR036627">
    <property type="entry name" value="CobW-likC_sf"/>
</dbReference>
<name>A0A147K8D5_9BACI</name>
<keyword evidence="3" id="KW-0143">Chaperone</keyword>
<dbReference type="AlphaFoldDB" id="A0A147K8D5"/>
<dbReference type="Gene3D" id="3.30.1220.10">
    <property type="entry name" value="CobW-like, C-terminal domain"/>
    <property type="match status" value="1"/>
</dbReference>
<dbReference type="GO" id="GO:0016787">
    <property type="term" value="F:hydrolase activity"/>
    <property type="evidence" value="ECO:0007669"/>
    <property type="project" value="UniProtKB-KW"/>
</dbReference>
<dbReference type="EMBL" id="LDYG01000028">
    <property type="protein sequence ID" value="KUP06469.1"/>
    <property type="molecule type" value="Genomic_DNA"/>
</dbReference>
<evidence type="ECO:0000256" key="1">
    <source>
        <dbReference type="ARBA" id="ARBA00022741"/>
    </source>
</evidence>
<dbReference type="SMART" id="SM00833">
    <property type="entry name" value="CobW_C"/>
    <property type="match status" value="1"/>
</dbReference>
<dbReference type="Gene3D" id="3.40.50.300">
    <property type="entry name" value="P-loop containing nucleotide triphosphate hydrolases"/>
    <property type="match status" value="1"/>
</dbReference>
<comment type="similarity">
    <text evidence="4">Belongs to the SIMIBI class G3E GTPase family. ZNG1 subfamily.</text>
</comment>
<dbReference type="OrthoDB" id="9808822at2"/>
<gene>
    <name evidence="7" type="ORF">Q75_08025</name>
</gene>
<evidence type="ECO:0000256" key="3">
    <source>
        <dbReference type="ARBA" id="ARBA00023186"/>
    </source>
</evidence>
<dbReference type="STRING" id="1150625.Q75_08025"/>
<comment type="caution">
    <text evidence="7">The sequence shown here is derived from an EMBL/GenBank/DDBJ whole genome shotgun (WGS) entry which is preliminary data.</text>
</comment>
<dbReference type="GO" id="GO:0000166">
    <property type="term" value="F:nucleotide binding"/>
    <property type="evidence" value="ECO:0007669"/>
    <property type="project" value="UniProtKB-KW"/>
</dbReference>
<feature type="domain" description="CobW C-terminal" evidence="6">
    <location>
        <begin position="219"/>
        <end position="304"/>
    </location>
</feature>
<dbReference type="RefSeq" id="WP_059351021.1">
    <property type="nucleotide sequence ID" value="NZ_LDYG01000028.1"/>
</dbReference>
<organism evidence="7 8">
    <name type="scientific">Bacillus coahuilensis p1.1.43</name>
    <dbReference type="NCBI Taxonomy" id="1150625"/>
    <lineage>
        <taxon>Bacteria</taxon>
        <taxon>Bacillati</taxon>
        <taxon>Bacillota</taxon>
        <taxon>Bacilli</taxon>
        <taxon>Bacillales</taxon>
        <taxon>Bacillaceae</taxon>
        <taxon>Bacillus</taxon>
    </lineage>
</organism>
<dbReference type="PANTHER" id="PTHR13748">
    <property type="entry name" value="COBW-RELATED"/>
    <property type="match status" value="1"/>
</dbReference>
<evidence type="ECO:0000313" key="7">
    <source>
        <dbReference type="EMBL" id="KUP06469.1"/>
    </source>
</evidence>
<comment type="catalytic activity">
    <reaction evidence="5">
        <text>GTP + H2O = GDP + phosphate + H(+)</text>
        <dbReference type="Rhea" id="RHEA:19669"/>
        <dbReference type="ChEBI" id="CHEBI:15377"/>
        <dbReference type="ChEBI" id="CHEBI:15378"/>
        <dbReference type="ChEBI" id="CHEBI:37565"/>
        <dbReference type="ChEBI" id="CHEBI:43474"/>
        <dbReference type="ChEBI" id="CHEBI:58189"/>
    </reaction>
    <physiologicalReaction direction="left-to-right" evidence="5">
        <dbReference type="Rhea" id="RHEA:19670"/>
    </physiologicalReaction>
</comment>